<name>A0A0C2CXP8_9BILA</name>
<dbReference type="PANTHER" id="PTHR47633">
    <property type="entry name" value="IMMUNOGLOBULIN"/>
    <property type="match status" value="1"/>
</dbReference>
<dbReference type="CDD" id="cd00096">
    <property type="entry name" value="Ig"/>
    <property type="match status" value="1"/>
</dbReference>
<dbReference type="OrthoDB" id="5865883at2759"/>
<evidence type="ECO:0000256" key="2">
    <source>
        <dbReference type="SAM" id="MobiDB-lite"/>
    </source>
</evidence>
<dbReference type="Pfam" id="PF07679">
    <property type="entry name" value="I-set"/>
    <property type="match status" value="2"/>
</dbReference>
<sequence>MLTAHCKVIVEDDVLVHKHVGTRVICDRESEGAEVEAVMSSPSRVETELSLQEGSRIIESVDVQLEIEEEMRKESIDGQAPYFLLPLEDGHFTSDKCVLKSIVMATPPANVQWTVNDVQITEDLNHRVITEDGIAILQITNISSEELRITCTATNDYGEAVTKCYLSRKSSEESISERGQKPFFVLPLKDVESYDDEVQLKCVVSGEPLPTVSWQLDGEELEERYGTTICEDGVAIVLLKNLEEGVHIIECLAENSMGRCTTSAVVRRVERKGKYGDEGEKQEVEAIPKEVTLTEQFAEKLELVVQKLEHIVFENEEEKSNFTITVRGTLAQQAERKEETEHTTKTSTDQIVEKLEQIVEQLEQIVVEREEQKDEVTLTAPTTVVESAEQKISAPTPEEKPAPESEKAPELVEKKVEEVVVETREVEVVEKEGEATIIIEVELRRQEEVSGLEIDLL</sequence>
<dbReference type="SUPFAM" id="SSF48726">
    <property type="entry name" value="Immunoglobulin"/>
    <property type="match status" value="2"/>
</dbReference>
<feature type="coiled-coil region" evidence="1">
    <location>
        <begin position="352"/>
        <end position="379"/>
    </location>
</feature>
<protein>
    <submittedName>
        <fullName evidence="4">Immunoglobulin I-set domain protein</fullName>
    </submittedName>
</protein>
<gene>
    <name evidence="4" type="ORF">ANCDUO_15222</name>
</gene>
<feature type="non-terminal residue" evidence="4">
    <location>
        <position position="457"/>
    </location>
</feature>
<dbReference type="PANTHER" id="PTHR47633:SF4">
    <property type="entry name" value="MYOPALLADIN ISOFORM X1"/>
    <property type="match status" value="1"/>
</dbReference>
<dbReference type="InterPro" id="IPR007110">
    <property type="entry name" value="Ig-like_dom"/>
</dbReference>
<keyword evidence="1" id="KW-0175">Coiled coil</keyword>
<evidence type="ECO:0000313" key="5">
    <source>
        <dbReference type="Proteomes" id="UP000054047"/>
    </source>
</evidence>
<feature type="compositionally biased region" description="Basic and acidic residues" evidence="2">
    <location>
        <begin position="397"/>
        <end position="411"/>
    </location>
</feature>
<dbReference type="Gene3D" id="2.60.40.10">
    <property type="entry name" value="Immunoglobulins"/>
    <property type="match status" value="2"/>
</dbReference>
<reference evidence="4 5" key="1">
    <citation type="submission" date="2013-12" db="EMBL/GenBank/DDBJ databases">
        <title>Draft genome of the parsitic nematode Ancylostoma duodenale.</title>
        <authorList>
            <person name="Mitreva M."/>
        </authorList>
    </citation>
    <scope>NUCLEOTIDE SEQUENCE [LARGE SCALE GENOMIC DNA]</scope>
    <source>
        <strain evidence="4 5">Zhejiang</strain>
    </source>
</reference>
<feature type="region of interest" description="Disordered" evidence="2">
    <location>
        <begin position="386"/>
        <end position="411"/>
    </location>
</feature>
<dbReference type="InterPro" id="IPR013783">
    <property type="entry name" value="Ig-like_fold"/>
</dbReference>
<evidence type="ECO:0000313" key="4">
    <source>
        <dbReference type="EMBL" id="KIH54632.1"/>
    </source>
</evidence>
<evidence type="ECO:0000259" key="3">
    <source>
        <dbReference type="PROSITE" id="PS50835"/>
    </source>
</evidence>
<organism evidence="4 5">
    <name type="scientific">Ancylostoma duodenale</name>
    <dbReference type="NCBI Taxonomy" id="51022"/>
    <lineage>
        <taxon>Eukaryota</taxon>
        <taxon>Metazoa</taxon>
        <taxon>Ecdysozoa</taxon>
        <taxon>Nematoda</taxon>
        <taxon>Chromadorea</taxon>
        <taxon>Rhabditida</taxon>
        <taxon>Rhabditina</taxon>
        <taxon>Rhabditomorpha</taxon>
        <taxon>Strongyloidea</taxon>
        <taxon>Ancylostomatidae</taxon>
        <taxon>Ancylostomatinae</taxon>
        <taxon>Ancylostoma</taxon>
    </lineage>
</organism>
<dbReference type="InterPro" id="IPR036179">
    <property type="entry name" value="Ig-like_dom_sf"/>
</dbReference>
<dbReference type="InterPro" id="IPR013098">
    <property type="entry name" value="Ig_I-set"/>
</dbReference>
<keyword evidence="5" id="KW-1185">Reference proteome</keyword>
<dbReference type="PROSITE" id="PS50835">
    <property type="entry name" value="IG_LIKE"/>
    <property type="match status" value="1"/>
</dbReference>
<dbReference type="EMBL" id="KN738773">
    <property type="protein sequence ID" value="KIH54632.1"/>
    <property type="molecule type" value="Genomic_DNA"/>
</dbReference>
<feature type="domain" description="Ig-like" evidence="3">
    <location>
        <begin position="182"/>
        <end position="267"/>
    </location>
</feature>
<dbReference type="AlphaFoldDB" id="A0A0C2CXP8"/>
<evidence type="ECO:0000256" key="1">
    <source>
        <dbReference type="SAM" id="Coils"/>
    </source>
</evidence>
<proteinExistence type="predicted"/>
<dbReference type="Proteomes" id="UP000054047">
    <property type="component" value="Unassembled WGS sequence"/>
</dbReference>
<accession>A0A0C2CXP8</accession>